<organism evidence="1">
    <name type="scientific">Anguilla anguilla</name>
    <name type="common">European freshwater eel</name>
    <name type="synonym">Muraena anguilla</name>
    <dbReference type="NCBI Taxonomy" id="7936"/>
    <lineage>
        <taxon>Eukaryota</taxon>
        <taxon>Metazoa</taxon>
        <taxon>Chordata</taxon>
        <taxon>Craniata</taxon>
        <taxon>Vertebrata</taxon>
        <taxon>Euteleostomi</taxon>
        <taxon>Actinopterygii</taxon>
        <taxon>Neopterygii</taxon>
        <taxon>Teleostei</taxon>
        <taxon>Anguilliformes</taxon>
        <taxon>Anguillidae</taxon>
        <taxon>Anguilla</taxon>
    </lineage>
</organism>
<reference evidence="1" key="1">
    <citation type="submission" date="2014-11" db="EMBL/GenBank/DDBJ databases">
        <authorList>
            <person name="Amaro Gonzalez C."/>
        </authorList>
    </citation>
    <scope>NUCLEOTIDE SEQUENCE</scope>
</reference>
<proteinExistence type="predicted"/>
<reference evidence="1" key="2">
    <citation type="journal article" date="2015" name="Fish Shellfish Immunol.">
        <title>Early steps in the European eel (Anguilla anguilla)-Vibrio vulnificus interaction in the gills: Role of the RtxA13 toxin.</title>
        <authorList>
            <person name="Callol A."/>
            <person name="Pajuelo D."/>
            <person name="Ebbesson L."/>
            <person name="Teles M."/>
            <person name="MacKenzie S."/>
            <person name="Amaro C."/>
        </authorList>
    </citation>
    <scope>NUCLEOTIDE SEQUENCE</scope>
</reference>
<name>A0A0E9PT39_ANGAN</name>
<dbReference type="EMBL" id="GBXM01100898">
    <property type="protein sequence ID" value="JAH07679.1"/>
    <property type="molecule type" value="Transcribed_RNA"/>
</dbReference>
<accession>A0A0E9PT39</accession>
<evidence type="ECO:0000313" key="1">
    <source>
        <dbReference type="EMBL" id="JAH07679.1"/>
    </source>
</evidence>
<protein>
    <submittedName>
        <fullName evidence="1">Uncharacterized protein</fullName>
    </submittedName>
</protein>
<dbReference type="AlphaFoldDB" id="A0A0E9PT39"/>
<sequence length="30" mass="3563">MFQSCSSSQIAPEQSQMFLFMYFVRQNRGN</sequence>